<organism evidence="1 2">
    <name type="scientific">Cricetulus griseus</name>
    <name type="common">Chinese hamster</name>
    <name type="synonym">Cricetulus barabensis griseus</name>
    <dbReference type="NCBI Taxonomy" id="10029"/>
    <lineage>
        <taxon>Eukaryota</taxon>
        <taxon>Metazoa</taxon>
        <taxon>Chordata</taxon>
        <taxon>Craniata</taxon>
        <taxon>Vertebrata</taxon>
        <taxon>Euteleostomi</taxon>
        <taxon>Mammalia</taxon>
        <taxon>Eutheria</taxon>
        <taxon>Euarchontoglires</taxon>
        <taxon>Glires</taxon>
        <taxon>Rodentia</taxon>
        <taxon>Myomorpha</taxon>
        <taxon>Muroidea</taxon>
        <taxon>Cricetidae</taxon>
        <taxon>Cricetinae</taxon>
        <taxon>Cricetulus</taxon>
    </lineage>
</organism>
<gene>
    <name evidence="1" type="ORF">I79_011855</name>
</gene>
<dbReference type="AlphaFoldDB" id="G3HMA4"/>
<reference evidence="2" key="1">
    <citation type="journal article" date="2011" name="Nat. Biotechnol.">
        <title>The genomic sequence of the Chinese hamster ovary (CHO)-K1 cell line.</title>
        <authorList>
            <person name="Xu X."/>
            <person name="Nagarajan H."/>
            <person name="Lewis N.E."/>
            <person name="Pan S."/>
            <person name="Cai Z."/>
            <person name="Liu X."/>
            <person name="Chen W."/>
            <person name="Xie M."/>
            <person name="Wang W."/>
            <person name="Hammond S."/>
            <person name="Andersen M.R."/>
            <person name="Neff N."/>
            <person name="Passarelli B."/>
            <person name="Koh W."/>
            <person name="Fan H.C."/>
            <person name="Wang J."/>
            <person name="Gui Y."/>
            <person name="Lee K.H."/>
            <person name="Betenbaugh M.J."/>
            <person name="Quake S.R."/>
            <person name="Famili I."/>
            <person name="Palsson B.O."/>
            <person name="Wang J."/>
        </authorList>
    </citation>
    <scope>NUCLEOTIDE SEQUENCE [LARGE SCALE GENOMIC DNA]</scope>
    <source>
        <strain evidence="2">CHO K1 cell line</strain>
    </source>
</reference>
<evidence type="ECO:0000313" key="1">
    <source>
        <dbReference type="EMBL" id="EGW08624.1"/>
    </source>
</evidence>
<name>G3HMA4_CRIGR</name>
<dbReference type="Proteomes" id="UP000001075">
    <property type="component" value="Unassembled WGS sequence"/>
</dbReference>
<dbReference type="InParanoid" id="G3HMA4"/>
<dbReference type="EMBL" id="JH000506">
    <property type="protein sequence ID" value="EGW08624.1"/>
    <property type="molecule type" value="Genomic_DNA"/>
</dbReference>
<proteinExistence type="predicted"/>
<accession>G3HMA4</accession>
<protein>
    <submittedName>
        <fullName evidence="1">Uncharacterized protein</fullName>
    </submittedName>
</protein>
<sequence>MWVLGQAGGSRGHGLGSRWCFGLLRRPELGAPAAGRVVRRVWLRAPCGPLPTTACSAYIEFTRALLANSLSSLPTPELHIKESRASKKNLNFVLAVPKK</sequence>
<evidence type="ECO:0000313" key="2">
    <source>
        <dbReference type="Proteomes" id="UP000001075"/>
    </source>
</evidence>